<gene>
    <name evidence="2" type="ORF">METZ01_LOCUS430936</name>
</gene>
<reference evidence="2" key="1">
    <citation type="submission" date="2018-05" db="EMBL/GenBank/DDBJ databases">
        <authorList>
            <person name="Lanie J.A."/>
            <person name="Ng W.-L."/>
            <person name="Kazmierczak K.M."/>
            <person name="Andrzejewski T.M."/>
            <person name="Davidsen T.M."/>
            <person name="Wayne K.J."/>
            <person name="Tettelin H."/>
            <person name="Glass J.I."/>
            <person name="Rusch D."/>
            <person name="Podicherti R."/>
            <person name="Tsui H.-C.T."/>
            <person name="Winkler M.E."/>
        </authorList>
    </citation>
    <scope>NUCLEOTIDE SEQUENCE</scope>
</reference>
<dbReference type="GO" id="GO:0071973">
    <property type="term" value="P:bacterial-type flagellum-dependent cell motility"/>
    <property type="evidence" value="ECO:0007669"/>
    <property type="project" value="InterPro"/>
</dbReference>
<accession>A0A382Y404</accession>
<proteinExistence type="predicted"/>
<dbReference type="InterPro" id="IPR032779">
    <property type="entry name" value="FliG_M"/>
</dbReference>
<dbReference type="GO" id="GO:0009288">
    <property type="term" value="C:bacterial-type flagellum"/>
    <property type="evidence" value="ECO:0007669"/>
    <property type="project" value="InterPro"/>
</dbReference>
<dbReference type="InterPro" id="IPR000090">
    <property type="entry name" value="Flg_Motor_Flig"/>
</dbReference>
<dbReference type="SUPFAM" id="SSF48029">
    <property type="entry name" value="FliG"/>
    <property type="match status" value="1"/>
</dbReference>
<dbReference type="InterPro" id="IPR011002">
    <property type="entry name" value="FliG_a-hlx"/>
</dbReference>
<dbReference type="GO" id="GO:0006935">
    <property type="term" value="P:chemotaxis"/>
    <property type="evidence" value="ECO:0007669"/>
    <property type="project" value="InterPro"/>
</dbReference>
<dbReference type="Pfam" id="PF14841">
    <property type="entry name" value="FliG_M"/>
    <property type="match status" value="1"/>
</dbReference>
<dbReference type="AlphaFoldDB" id="A0A382Y404"/>
<evidence type="ECO:0000259" key="1">
    <source>
        <dbReference type="Pfam" id="PF14841"/>
    </source>
</evidence>
<name>A0A382Y404_9ZZZZ</name>
<feature type="non-terminal residue" evidence="2">
    <location>
        <position position="147"/>
    </location>
</feature>
<dbReference type="PANTHER" id="PTHR30534">
    <property type="entry name" value="FLAGELLAR MOTOR SWITCH PROTEIN FLIG"/>
    <property type="match status" value="1"/>
</dbReference>
<organism evidence="2">
    <name type="scientific">marine metagenome</name>
    <dbReference type="NCBI Taxonomy" id="408172"/>
    <lineage>
        <taxon>unclassified sequences</taxon>
        <taxon>metagenomes</taxon>
        <taxon>ecological metagenomes</taxon>
    </lineage>
</organism>
<dbReference type="EMBL" id="UINC01172810">
    <property type="protein sequence ID" value="SVD78082.1"/>
    <property type="molecule type" value="Genomic_DNA"/>
</dbReference>
<dbReference type="GO" id="GO:0003774">
    <property type="term" value="F:cytoskeletal motor activity"/>
    <property type="evidence" value="ECO:0007669"/>
    <property type="project" value="InterPro"/>
</dbReference>
<sequence length="147" mass="16850">MKKIDDLSGYDKASIVVELLGDSLALNVFGDISETEFIELRRHAKNISPTVSTSVKKEVLDDYNFKVLSVEKYQQVSLNSNMFDFLNDLNDEQLYKLLSKEKPRVIALALEQIENKKRMVFLEKLDDEMQTQTVMQTGNLDDIPLDS</sequence>
<dbReference type="Gene3D" id="1.10.220.30">
    <property type="match status" value="1"/>
</dbReference>
<evidence type="ECO:0000313" key="2">
    <source>
        <dbReference type="EMBL" id="SVD78082.1"/>
    </source>
</evidence>
<protein>
    <recommendedName>
        <fullName evidence="1">Flagellar motor switch protein FliG middle domain-containing protein</fullName>
    </recommendedName>
</protein>
<feature type="domain" description="Flagellar motor switch protein FliG middle" evidence="1">
    <location>
        <begin position="92"/>
        <end position="143"/>
    </location>
</feature>
<dbReference type="PANTHER" id="PTHR30534:SF0">
    <property type="entry name" value="FLAGELLAR MOTOR SWITCH PROTEIN FLIG"/>
    <property type="match status" value="1"/>
</dbReference>